<keyword evidence="1" id="KW-0812">Transmembrane</keyword>
<dbReference type="EMBL" id="CP022474">
    <property type="protein sequence ID" value="ASN59367.1"/>
    <property type="molecule type" value="Genomic_DNA"/>
</dbReference>
<feature type="transmembrane region" description="Helical" evidence="1">
    <location>
        <begin position="89"/>
        <end position="114"/>
    </location>
</feature>
<dbReference type="Proteomes" id="UP000199749">
    <property type="component" value="Chromosome"/>
</dbReference>
<dbReference type="AlphaFoldDB" id="A0AAC9UMJ2"/>
<feature type="transmembrane region" description="Helical" evidence="1">
    <location>
        <begin position="134"/>
        <end position="154"/>
    </location>
</feature>
<organism evidence="2 3">
    <name type="scientific">Latilactobacillus curvatus</name>
    <name type="common">Lactobacillus curvatus</name>
    <dbReference type="NCBI Taxonomy" id="28038"/>
    <lineage>
        <taxon>Bacteria</taxon>
        <taxon>Bacillati</taxon>
        <taxon>Bacillota</taxon>
        <taxon>Bacilli</taxon>
        <taxon>Lactobacillales</taxon>
        <taxon>Lactobacillaceae</taxon>
        <taxon>Latilactobacillus</taxon>
    </lineage>
</organism>
<name>A0AAC9UMJ2_LATCU</name>
<evidence type="ECO:0000313" key="2">
    <source>
        <dbReference type="EMBL" id="ASN59367.1"/>
    </source>
</evidence>
<evidence type="ECO:0000256" key="1">
    <source>
        <dbReference type="SAM" id="Phobius"/>
    </source>
</evidence>
<feature type="transmembrane region" description="Helical" evidence="1">
    <location>
        <begin position="59"/>
        <end position="77"/>
    </location>
</feature>
<keyword evidence="1" id="KW-0472">Membrane</keyword>
<gene>
    <name evidence="2" type="ORF">CG419_01430</name>
</gene>
<proteinExistence type="predicted"/>
<dbReference type="RefSeq" id="WP_089556261.1">
    <property type="nucleotide sequence ID" value="NZ_CP022474.1"/>
</dbReference>
<sequence>MDKRKLNPQLLKDTPSGFSQFKIIALVVFVTLGILNIWLRYHYHFSISKYRDTPNSLTFFDYCLITLLIITGIFYALEKLTNFYIYYRCMLYSFNLFGILFIISNAWPSLSWINYGWQFPLHDYFLPLVTLDNIWLEVQYIALGLYINADAIFYRGLEKKGLF</sequence>
<protein>
    <submittedName>
        <fullName evidence="2">Uncharacterized protein</fullName>
    </submittedName>
</protein>
<reference evidence="2 3" key="1">
    <citation type="submission" date="2017-07" db="EMBL/GenBank/DDBJ databases">
        <title>Lactobacillus curvatus MRS6 whole genome.</title>
        <authorList>
            <person name="Jans C."/>
            <person name="Lagler S."/>
            <person name="Lacroix C."/>
            <person name="Meile L."/>
            <person name="Stevens M.J.A."/>
        </authorList>
    </citation>
    <scope>NUCLEOTIDE SEQUENCE [LARGE SCALE GENOMIC DNA]</scope>
    <source>
        <strain evidence="2 3">MRS6</strain>
    </source>
</reference>
<feature type="transmembrane region" description="Helical" evidence="1">
    <location>
        <begin position="21"/>
        <end position="39"/>
    </location>
</feature>
<accession>A0AAC9UMJ2</accession>
<evidence type="ECO:0000313" key="3">
    <source>
        <dbReference type="Proteomes" id="UP000199749"/>
    </source>
</evidence>
<keyword evidence="1" id="KW-1133">Transmembrane helix</keyword>